<dbReference type="HOGENOM" id="CLU_1486597_0_0_9"/>
<gene>
    <name evidence="1" type="ORF">CBO05P2_154</name>
</gene>
<protein>
    <submittedName>
        <fullName evidence="1">Uncharacterized protein</fullName>
    </submittedName>
</protein>
<dbReference type="EMBL" id="BA000059">
    <property type="protein sequence ID" value="BAO05179.1"/>
    <property type="molecule type" value="Genomic_DNA"/>
</dbReference>
<dbReference type="AlphaFoldDB" id="A0A060NA01"/>
<dbReference type="RefSeq" id="WP_030032355.1">
    <property type="nucleotide sequence ID" value="NZ_BA000059.1"/>
</dbReference>
<organism evidence="1">
    <name type="scientific">Clostridium botulinum B str. Osaka05</name>
    <dbReference type="NCBI Taxonomy" id="1407017"/>
    <lineage>
        <taxon>Bacteria</taxon>
        <taxon>Bacillati</taxon>
        <taxon>Bacillota</taxon>
        <taxon>Clostridia</taxon>
        <taxon>Eubacteriales</taxon>
        <taxon>Clostridiaceae</taxon>
        <taxon>Clostridium</taxon>
    </lineage>
</organism>
<proteinExistence type="predicted"/>
<reference evidence="1" key="1">
    <citation type="submission" date="2013-10" db="EMBL/GenBank/DDBJ databases">
        <title>Draft genome sequence of Clostridium botulinum type B strain Osaka05.</title>
        <authorList>
            <person name="Sakaguchi Y."/>
            <person name="Hosomi K."/>
            <person name="Uchiyama J."/>
            <person name="Ogura Y."/>
            <person name="Sakaguchi M."/>
            <person name="Kohda T."/>
            <person name="Mukamoto M."/>
            <person name="Misawa N."/>
            <person name="Matsuzaki S."/>
            <person name="Hayashi T."/>
            <person name="Kozaki S."/>
        </authorList>
    </citation>
    <scope>NUCLEOTIDE SEQUENCE</scope>
    <source>
        <strain evidence="1">Osaka05</strain>
    </source>
</reference>
<dbReference type="Proteomes" id="UP000054164">
    <property type="component" value="Unassembled WGS sequence"/>
</dbReference>
<sequence>MFSNRKYKSAINKLTELGKIYVLGISSTKDKIEWVSNLTTLEESNIKINSSVYNHDNLLYSFKDIYNDYLIKHFFDDMVKGSKNRKQYIKKRNNLYRNMLFSLICEAYYLIDDKNLKVEIESYFYSFNRNVFSLSEIGEKAKEEELLNLANRIKDHIKYKTEFEKEWHIRIDNISSFKFCK</sequence>
<name>A0A060NA01_CLOBO</name>
<evidence type="ECO:0000313" key="1">
    <source>
        <dbReference type="EMBL" id="BAO05179.1"/>
    </source>
</evidence>
<accession>A0A060NA01</accession>